<reference evidence="2 3" key="1">
    <citation type="journal article" date="2021" name="Elife">
        <title>Chloroplast acquisition without the gene transfer in kleptoplastic sea slugs, Plakobranchus ocellatus.</title>
        <authorList>
            <person name="Maeda T."/>
            <person name="Takahashi S."/>
            <person name="Yoshida T."/>
            <person name="Shimamura S."/>
            <person name="Takaki Y."/>
            <person name="Nagai Y."/>
            <person name="Toyoda A."/>
            <person name="Suzuki Y."/>
            <person name="Arimoto A."/>
            <person name="Ishii H."/>
            <person name="Satoh N."/>
            <person name="Nishiyama T."/>
            <person name="Hasebe M."/>
            <person name="Maruyama T."/>
            <person name="Minagawa J."/>
            <person name="Obokata J."/>
            <person name="Shigenobu S."/>
        </authorList>
    </citation>
    <scope>NUCLEOTIDE SEQUENCE [LARGE SCALE GENOMIC DNA]</scope>
</reference>
<comment type="caution">
    <text evidence="2">The sequence shown here is derived from an EMBL/GenBank/DDBJ whole genome shotgun (WGS) entry which is preliminary data.</text>
</comment>
<dbReference type="AlphaFoldDB" id="A0AAV4ERP8"/>
<dbReference type="InterPro" id="IPR016187">
    <property type="entry name" value="CTDL_fold"/>
</dbReference>
<organism evidence="2 3">
    <name type="scientific">Elysia marginata</name>
    <dbReference type="NCBI Taxonomy" id="1093978"/>
    <lineage>
        <taxon>Eukaryota</taxon>
        <taxon>Metazoa</taxon>
        <taxon>Spiralia</taxon>
        <taxon>Lophotrochozoa</taxon>
        <taxon>Mollusca</taxon>
        <taxon>Gastropoda</taxon>
        <taxon>Heterobranchia</taxon>
        <taxon>Euthyneura</taxon>
        <taxon>Panpulmonata</taxon>
        <taxon>Sacoglossa</taxon>
        <taxon>Placobranchoidea</taxon>
        <taxon>Plakobranchidae</taxon>
        <taxon>Elysia</taxon>
    </lineage>
</organism>
<feature type="signal peptide" evidence="1">
    <location>
        <begin position="1"/>
        <end position="18"/>
    </location>
</feature>
<dbReference type="EMBL" id="BMAT01007386">
    <property type="protein sequence ID" value="GFR63138.1"/>
    <property type="molecule type" value="Genomic_DNA"/>
</dbReference>
<dbReference type="Gene3D" id="3.10.100.10">
    <property type="entry name" value="Mannose-Binding Protein A, subunit A"/>
    <property type="match status" value="1"/>
</dbReference>
<dbReference type="CDD" id="cd00037">
    <property type="entry name" value="CLECT"/>
    <property type="match status" value="1"/>
</dbReference>
<name>A0AAV4ERP8_9GAST</name>
<evidence type="ECO:0000313" key="3">
    <source>
        <dbReference type="Proteomes" id="UP000762676"/>
    </source>
</evidence>
<feature type="chain" id="PRO_5043382940" description="C-type lectin domain-containing protein" evidence="1">
    <location>
        <begin position="19"/>
        <end position="202"/>
    </location>
</feature>
<dbReference type="InterPro" id="IPR016186">
    <property type="entry name" value="C-type_lectin-like/link_sf"/>
</dbReference>
<dbReference type="SUPFAM" id="SSF56436">
    <property type="entry name" value="C-type lectin-like"/>
    <property type="match status" value="1"/>
</dbReference>
<accession>A0AAV4ERP8</accession>
<keyword evidence="1" id="KW-0732">Signal</keyword>
<gene>
    <name evidence="2" type="ORF">ElyMa_003596800</name>
</gene>
<evidence type="ECO:0000256" key="1">
    <source>
        <dbReference type="SAM" id="SignalP"/>
    </source>
</evidence>
<evidence type="ECO:0000313" key="2">
    <source>
        <dbReference type="EMBL" id="GFR63138.1"/>
    </source>
</evidence>
<proteinExistence type="predicted"/>
<evidence type="ECO:0008006" key="4">
    <source>
        <dbReference type="Google" id="ProtNLM"/>
    </source>
</evidence>
<keyword evidence="3" id="KW-1185">Reference proteome</keyword>
<protein>
    <recommendedName>
        <fullName evidence="4">C-type lectin domain-containing protein</fullName>
    </recommendedName>
</protein>
<sequence length="202" mass="23356">MWRVVLSCLITSLPGAVADIQDDSSAQAKALELIQDRIETLSSSASSMGRELDQLTYEIKRDIYMRRNYHVSHYERDKFYIASKFSDKFIQKEFNNNCRGFGGFLAEINSRADHLMVREFVKSIRPRGPWSFYTGGIYSSIDRAWFHYDSGEEARFIKHIDFTKPEFHGYCLTYHFDGTTTHSKCKSIGAYICEIPVSRGSR</sequence>
<dbReference type="Proteomes" id="UP000762676">
    <property type="component" value="Unassembled WGS sequence"/>
</dbReference>